<evidence type="ECO:0000313" key="1">
    <source>
        <dbReference type="EMBL" id="CAI9703505.1"/>
    </source>
</evidence>
<name>A0ACB0ES45_RANTA</name>
<accession>A0ACB0ES45</accession>
<proteinExistence type="predicted"/>
<organism evidence="1 2">
    <name type="scientific">Rangifer tarandus platyrhynchus</name>
    <name type="common">Svalbard reindeer</name>
    <dbReference type="NCBI Taxonomy" id="3082113"/>
    <lineage>
        <taxon>Eukaryota</taxon>
        <taxon>Metazoa</taxon>
        <taxon>Chordata</taxon>
        <taxon>Craniata</taxon>
        <taxon>Vertebrata</taxon>
        <taxon>Euteleostomi</taxon>
        <taxon>Mammalia</taxon>
        <taxon>Eutheria</taxon>
        <taxon>Laurasiatheria</taxon>
        <taxon>Artiodactyla</taxon>
        <taxon>Ruminantia</taxon>
        <taxon>Pecora</taxon>
        <taxon>Cervidae</taxon>
        <taxon>Odocoileinae</taxon>
        <taxon>Rangifer</taxon>
    </lineage>
</organism>
<protein>
    <submittedName>
        <fullName evidence="1">Uncharacterized protein</fullName>
    </submittedName>
</protein>
<dbReference type="Proteomes" id="UP001162501">
    <property type="component" value="Chromosome 25"/>
</dbReference>
<gene>
    <name evidence="1" type="ORF">MRATA1EN3_LOCUS14718</name>
</gene>
<sequence length="718" mass="80824">MPRHLLALLYEPRGAPPRLLCPSSIPRPLPVSRLLARRARYNHVTASSGSFAFSLPLPTWRPQVSERPSAAKDQAPKRLSESDPLILWSRGVGGTSSLRILGLRQAGGWALLAKKKNKKGKTISLTDFLAEDGGTGGGSTYVPKPVSWADETDDLEGDVSTTWHSNDDDVYRAPPIDRSILPTAPRAAREPNIDRSRLPKSPPYTAFLGNLPYDVTEDSIKEFFRGLNISAVRLPREPSNPERLKGFGYAEFEDLDSLLSALSLNEESLGNRRIRVDVADQAQDKDRDDRSFGRDRNRDSDKTDTDWRARPAADSFDDYPPRRGDDSFGDKYRDRYDSDRYRDGYRDSYRDGPRRDMDRYGGRDRYDDRGGRDYDRGYDSRIGSGRRAFGSGYRRDDDYRGGGDRYEDRYDRRDDRSWSSRDDYSRDDYRRDDRGPPQRPKLNLKPRSTPKEDDSSASTSQSSRAASIFGGAKPVDTAAREREVEERLQKEQEKLQRQLDEPKLERRPRERHPSWRSEETQERERSRTGSESSQTGTSATSGRNARRRESEKSLENETPNKEEDCQSPTSKPPKPEQPLKVMPAPPPKENAWVKRSSNPPARSQSSDTEQQSPTSGGGKVVPTQPSEEGSARKDENKIDGVSAPKGQSGNSSRGPVDGGNKDHWKESDRKDGKKDHDSRSAPEPKKAEENPASKFSSASKYAALAIDGEDENEGDYTE</sequence>
<dbReference type="EMBL" id="OX596109">
    <property type="protein sequence ID" value="CAI9703505.1"/>
    <property type="molecule type" value="Genomic_DNA"/>
</dbReference>
<evidence type="ECO:0000313" key="2">
    <source>
        <dbReference type="Proteomes" id="UP001162501"/>
    </source>
</evidence>
<reference evidence="1" key="1">
    <citation type="submission" date="2023-05" db="EMBL/GenBank/DDBJ databases">
        <authorList>
            <consortium name="ELIXIR-Norway"/>
        </authorList>
    </citation>
    <scope>NUCLEOTIDE SEQUENCE</scope>
</reference>